<dbReference type="InterPro" id="IPR021866">
    <property type="entry name" value="SpoIIAA-like"/>
</dbReference>
<dbReference type="AlphaFoldDB" id="Q31FZ2"/>
<dbReference type="EMBL" id="CP000109">
    <property type="protein sequence ID" value="ABB41931.1"/>
    <property type="molecule type" value="Genomic_DNA"/>
</dbReference>
<dbReference type="STRING" id="317025.Tcr_1336"/>
<dbReference type="SUPFAM" id="SSF52091">
    <property type="entry name" value="SpoIIaa-like"/>
    <property type="match status" value="1"/>
</dbReference>
<dbReference type="InterPro" id="IPR038396">
    <property type="entry name" value="SpoIIAA-like_sf"/>
</dbReference>
<evidence type="ECO:0008006" key="2">
    <source>
        <dbReference type="Google" id="ProtNLM"/>
    </source>
</evidence>
<accession>Q31FZ2</accession>
<dbReference type="eggNOG" id="ENOG5032S70">
    <property type="taxonomic scope" value="Bacteria"/>
</dbReference>
<dbReference type="OrthoDB" id="555504at2"/>
<dbReference type="Pfam" id="PF11964">
    <property type="entry name" value="SpoIIAA-like"/>
    <property type="match status" value="1"/>
</dbReference>
<reference evidence="1" key="1">
    <citation type="submission" date="2006-07" db="EMBL/GenBank/DDBJ databases">
        <title>Complete sequence of Thiomicrospira crunogena XCL-2.</title>
        <authorList>
            <consortium name="US DOE Joint Genome Institute"/>
            <person name="Copeland A."/>
            <person name="Lucas S."/>
            <person name="Lapidus A."/>
            <person name="Barry K."/>
            <person name="Detter J.C."/>
            <person name="Glavina del Rio T."/>
            <person name="Hammon N."/>
            <person name="Israni S."/>
            <person name="Dalin E."/>
            <person name="Tice H."/>
            <person name="Pitluck S."/>
            <person name="Chain P."/>
            <person name="Malfatti S."/>
            <person name="Shin M."/>
            <person name="Vergez L."/>
            <person name="Schmutz J."/>
            <person name="Larimer F."/>
            <person name="Land M."/>
            <person name="Hauser L."/>
            <person name="Kyrpides N."/>
            <person name="Lykidis A."/>
            <person name="Scott K.M."/>
            <person name="Sievert S."/>
            <person name="Kerfeld C."/>
            <person name="Freyermuth S."/>
            <person name="Dobrinski K."/>
            <person name="Boller A."/>
            <person name="Fitzpatrick K."/>
            <person name="Thoma P."/>
            <person name="Moore J."/>
            <person name="Richardson P."/>
        </authorList>
    </citation>
    <scope>NUCLEOTIDE SEQUENCE</scope>
    <source>
        <strain evidence="1">XCL-2</strain>
    </source>
</reference>
<evidence type="ECO:0000313" key="1">
    <source>
        <dbReference type="EMBL" id="ABB41931.1"/>
    </source>
</evidence>
<sequence>MQVSRRGFSLGIDRIGDLVFLSMKVQGKLTHDDYSQMTPMIDSALKGVKDPKVKALVDLTEMEGWELRAAWDDFKMGLSYGGEFEKIAIIGHKKWQDFIAKVGSWFISGNIKRFESEEEAINWLSEDLDE</sequence>
<dbReference type="HOGENOM" id="CLU_137390_4_1_6"/>
<proteinExistence type="predicted"/>
<protein>
    <recommendedName>
        <fullName evidence="2">STAS/SEC14 domain-containing protein</fullName>
    </recommendedName>
</protein>
<dbReference type="KEGG" id="tcx:Tcr_1336"/>
<gene>
    <name evidence="1" type="ordered locus">Tcr_1336</name>
</gene>
<name>Q31FZ2_HYDCU</name>
<dbReference type="Gene3D" id="3.40.50.10600">
    <property type="entry name" value="SpoIIaa-like domains"/>
    <property type="match status" value="1"/>
</dbReference>
<organism evidence="1">
    <name type="scientific">Hydrogenovibrio crunogenus (strain DSM 25203 / XCL-2)</name>
    <name type="common">Thiomicrospira crunogena</name>
    <dbReference type="NCBI Taxonomy" id="317025"/>
    <lineage>
        <taxon>Bacteria</taxon>
        <taxon>Pseudomonadati</taxon>
        <taxon>Pseudomonadota</taxon>
        <taxon>Gammaproteobacteria</taxon>
        <taxon>Thiotrichales</taxon>
        <taxon>Piscirickettsiaceae</taxon>
        <taxon>Hydrogenovibrio</taxon>
    </lineage>
</organism>
<dbReference type="InterPro" id="IPR036513">
    <property type="entry name" value="STAS_dom_sf"/>
</dbReference>